<dbReference type="InterPro" id="IPR000010">
    <property type="entry name" value="Cystatin_dom"/>
</dbReference>
<evidence type="ECO:0000313" key="6">
    <source>
        <dbReference type="Proteomes" id="UP000002051"/>
    </source>
</evidence>
<feature type="transmembrane region" description="Helical" evidence="1">
    <location>
        <begin position="90"/>
        <end position="108"/>
    </location>
</feature>
<dbReference type="PANTHER" id="PTHR47364:SF2">
    <property type="entry name" value="CYSTEINE PROTEINASE INHIBITOR 5"/>
    <property type="match status" value="1"/>
</dbReference>
<gene>
    <name evidence="4" type="ordered locus">MTR_5g091520</name>
</gene>
<dbReference type="Pfam" id="PF16845">
    <property type="entry name" value="SQAPI"/>
    <property type="match status" value="1"/>
</dbReference>
<dbReference type="EMBL" id="CM001221">
    <property type="protein sequence ID" value="AET00392.1"/>
    <property type="molecule type" value="Genomic_DNA"/>
</dbReference>
<dbReference type="Gene3D" id="3.10.450.10">
    <property type="match status" value="1"/>
</dbReference>
<dbReference type="Proteomes" id="UP000002051">
    <property type="component" value="Chromosome 5"/>
</dbReference>
<accession>G7KD64</accession>
<evidence type="ECO:0000313" key="5">
    <source>
        <dbReference type="EnsemblPlants" id="AET00392"/>
    </source>
</evidence>
<dbReference type="PANTHER" id="PTHR47364">
    <property type="entry name" value="CYSTEINE PROTEINASE INHIBITOR 5"/>
    <property type="match status" value="1"/>
</dbReference>
<keyword evidence="1" id="KW-0472">Membrane</keyword>
<dbReference type="HOGENOM" id="CLU_113093_5_1_1"/>
<organism evidence="4 6">
    <name type="scientific">Medicago truncatula</name>
    <name type="common">Barrel medic</name>
    <name type="synonym">Medicago tribuloides</name>
    <dbReference type="NCBI Taxonomy" id="3880"/>
    <lineage>
        <taxon>Eukaryota</taxon>
        <taxon>Viridiplantae</taxon>
        <taxon>Streptophyta</taxon>
        <taxon>Embryophyta</taxon>
        <taxon>Tracheophyta</taxon>
        <taxon>Spermatophyta</taxon>
        <taxon>Magnoliopsida</taxon>
        <taxon>eudicotyledons</taxon>
        <taxon>Gunneridae</taxon>
        <taxon>Pentapetalae</taxon>
        <taxon>rosids</taxon>
        <taxon>fabids</taxon>
        <taxon>Fabales</taxon>
        <taxon>Fabaceae</taxon>
        <taxon>Papilionoideae</taxon>
        <taxon>50 kb inversion clade</taxon>
        <taxon>NPAAA clade</taxon>
        <taxon>Hologalegina</taxon>
        <taxon>IRL clade</taxon>
        <taxon>Trifolieae</taxon>
        <taxon>Medicago</taxon>
    </lineage>
</organism>
<evidence type="ECO:0000259" key="3">
    <source>
        <dbReference type="Pfam" id="PF16845"/>
    </source>
</evidence>
<reference evidence="4 6" key="2">
    <citation type="journal article" date="2014" name="BMC Genomics">
        <title>An improved genome release (version Mt4.0) for the model legume Medicago truncatula.</title>
        <authorList>
            <person name="Tang H."/>
            <person name="Krishnakumar V."/>
            <person name="Bidwell S."/>
            <person name="Rosen B."/>
            <person name="Chan A."/>
            <person name="Zhou S."/>
            <person name="Gentzbittel L."/>
            <person name="Childs K.L."/>
            <person name="Yandell M."/>
            <person name="Gundlach H."/>
            <person name="Mayer K.F."/>
            <person name="Schwartz D.C."/>
            <person name="Town C.D."/>
        </authorList>
    </citation>
    <scope>GENOME REANNOTATION</scope>
    <source>
        <strain evidence="5 6">cv. Jemalong A17</strain>
    </source>
</reference>
<feature type="chain" id="PRO_5014573527" evidence="2">
    <location>
        <begin position="23"/>
        <end position="109"/>
    </location>
</feature>
<dbReference type="PaxDb" id="3880-AET00392"/>
<sequence length="109" mass="12314">MRFQSIILILFILFSSLATNQALGISTRVNINDPHVIDTGNFKVINGVIDIMNNETKYRLTLSANNGSTSNNYGAIVLEKPLEHLRNLTAFLHLFLMFKLSNVVFYIII</sequence>
<feature type="signal peptide" evidence="2">
    <location>
        <begin position="1"/>
        <end position="22"/>
    </location>
</feature>
<keyword evidence="1" id="KW-1133">Transmembrane helix</keyword>
<keyword evidence="1 4" id="KW-0812">Transmembrane</keyword>
<reference evidence="4 6" key="1">
    <citation type="journal article" date="2011" name="Nature">
        <title>The Medicago genome provides insight into the evolution of rhizobial symbioses.</title>
        <authorList>
            <person name="Young N.D."/>
            <person name="Debelle F."/>
            <person name="Oldroyd G.E."/>
            <person name="Geurts R."/>
            <person name="Cannon S.B."/>
            <person name="Udvardi M.K."/>
            <person name="Benedito V.A."/>
            <person name="Mayer K.F."/>
            <person name="Gouzy J."/>
            <person name="Schoof H."/>
            <person name="Van de Peer Y."/>
            <person name="Proost S."/>
            <person name="Cook D.R."/>
            <person name="Meyers B.C."/>
            <person name="Spannagl M."/>
            <person name="Cheung F."/>
            <person name="De Mita S."/>
            <person name="Krishnakumar V."/>
            <person name="Gundlach H."/>
            <person name="Zhou S."/>
            <person name="Mudge J."/>
            <person name="Bharti A.K."/>
            <person name="Murray J.D."/>
            <person name="Naoumkina M.A."/>
            <person name="Rosen B."/>
            <person name="Silverstein K.A."/>
            <person name="Tang H."/>
            <person name="Rombauts S."/>
            <person name="Zhao P.X."/>
            <person name="Zhou P."/>
            <person name="Barbe V."/>
            <person name="Bardou P."/>
            <person name="Bechner M."/>
            <person name="Bellec A."/>
            <person name="Berger A."/>
            <person name="Berges H."/>
            <person name="Bidwell S."/>
            <person name="Bisseling T."/>
            <person name="Choisne N."/>
            <person name="Couloux A."/>
            <person name="Denny R."/>
            <person name="Deshpande S."/>
            <person name="Dai X."/>
            <person name="Doyle J.J."/>
            <person name="Dudez A.M."/>
            <person name="Farmer A.D."/>
            <person name="Fouteau S."/>
            <person name="Franken C."/>
            <person name="Gibelin C."/>
            <person name="Gish J."/>
            <person name="Goldstein S."/>
            <person name="Gonzalez A.J."/>
            <person name="Green P.J."/>
            <person name="Hallab A."/>
            <person name="Hartog M."/>
            <person name="Hua A."/>
            <person name="Humphray S.J."/>
            <person name="Jeong D.H."/>
            <person name="Jing Y."/>
            <person name="Jocker A."/>
            <person name="Kenton S.M."/>
            <person name="Kim D.J."/>
            <person name="Klee K."/>
            <person name="Lai H."/>
            <person name="Lang C."/>
            <person name="Lin S."/>
            <person name="Macmil S.L."/>
            <person name="Magdelenat G."/>
            <person name="Matthews L."/>
            <person name="McCorrison J."/>
            <person name="Monaghan E.L."/>
            <person name="Mun J.H."/>
            <person name="Najar F.Z."/>
            <person name="Nicholson C."/>
            <person name="Noirot C."/>
            <person name="O'Bleness M."/>
            <person name="Paule C.R."/>
            <person name="Poulain J."/>
            <person name="Prion F."/>
            <person name="Qin B."/>
            <person name="Qu C."/>
            <person name="Retzel E.F."/>
            <person name="Riddle C."/>
            <person name="Sallet E."/>
            <person name="Samain S."/>
            <person name="Samson N."/>
            <person name="Sanders I."/>
            <person name="Saurat O."/>
            <person name="Scarpelli C."/>
            <person name="Schiex T."/>
            <person name="Segurens B."/>
            <person name="Severin A.J."/>
            <person name="Sherrier D.J."/>
            <person name="Shi R."/>
            <person name="Sims S."/>
            <person name="Singer S.R."/>
            <person name="Sinharoy S."/>
            <person name="Sterck L."/>
            <person name="Viollet A."/>
            <person name="Wang B.B."/>
            <person name="Wang K."/>
            <person name="Wang M."/>
            <person name="Wang X."/>
            <person name="Warfsmann J."/>
            <person name="Weissenbach J."/>
            <person name="White D.D."/>
            <person name="White J.D."/>
            <person name="Wiley G.B."/>
            <person name="Wincker P."/>
            <person name="Xing Y."/>
            <person name="Yang L."/>
            <person name="Yao Z."/>
            <person name="Ying F."/>
            <person name="Zhai J."/>
            <person name="Zhou L."/>
            <person name="Zuber A."/>
            <person name="Denarie J."/>
            <person name="Dixon R.A."/>
            <person name="May G.D."/>
            <person name="Schwartz D.C."/>
            <person name="Rogers J."/>
            <person name="Quetier F."/>
            <person name="Town C.D."/>
            <person name="Roe B.A."/>
        </authorList>
    </citation>
    <scope>NUCLEOTIDE SEQUENCE [LARGE SCALE GENOMIC DNA]</scope>
    <source>
        <strain evidence="4">A17</strain>
        <strain evidence="5 6">cv. Jemalong A17</strain>
    </source>
</reference>
<name>G7KD64_MEDTR</name>
<dbReference type="GO" id="GO:0004869">
    <property type="term" value="F:cysteine-type endopeptidase inhibitor activity"/>
    <property type="evidence" value="ECO:0007669"/>
    <property type="project" value="InterPro"/>
</dbReference>
<keyword evidence="6" id="KW-1185">Reference proteome</keyword>
<reference evidence="5" key="3">
    <citation type="submission" date="2015-04" db="UniProtKB">
        <authorList>
            <consortium name="EnsemblPlants"/>
        </authorList>
    </citation>
    <scope>IDENTIFICATION</scope>
    <source>
        <strain evidence="5">cv. Jemalong A17</strain>
    </source>
</reference>
<evidence type="ECO:0000256" key="1">
    <source>
        <dbReference type="SAM" id="Phobius"/>
    </source>
</evidence>
<dbReference type="EnsemblPlants" id="AET00392">
    <property type="protein sequence ID" value="AET00392"/>
    <property type="gene ID" value="MTR_5g091520"/>
</dbReference>
<proteinExistence type="predicted"/>
<feature type="domain" description="Cystatin" evidence="3">
    <location>
        <begin position="43"/>
        <end position="92"/>
    </location>
</feature>
<keyword evidence="2" id="KW-0732">Signal</keyword>
<protein>
    <submittedName>
        <fullName evidence="4">Transmembrane protein, putative</fullName>
    </submittedName>
</protein>
<evidence type="ECO:0000313" key="4">
    <source>
        <dbReference type="EMBL" id="AET00392.1"/>
    </source>
</evidence>
<evidence type="ECO:0000256" key="2">
    <source>
        <dbReference type="SAM" id="SignalP"/>
    </source>
</evidence>
<dbReference type="AlphaFoldDB" id="G7KD64"/>